<protein>
    <submittedName>
        <fullName evidence="1">Uncharacterized protein</fullName>
    </submittedName>
</protein>
<sequence>MCEEESPESFIQSLTLLGMPRSHRPVVGLGLRLWDGARVSGGARAGLVQAGKGRVDAGLQRAGPARSRYSTRAVIQTYQITPHLSTDDKSVCTKLGAPTSLLDIGRHNMHCVTRSERRRWVTNQTLANQMVTNLRGSSTDYAIETGLLTTLTGPQLVLAPGPLKRPLFRVYFFLRITRSNCASYRSELHPNMHQ</sequence>
<dbReference type="Proteomes" id="UP000182444">
    <property type="component" value="Chromosome 1F"/>
</dbReference>
<proteinExistence type="predicted"/>
<accession>A0A1D8NLX6</accession>
<dbReference type="RefSeq" id="XP_068139356.1">
    <property type="nucleotide sequence ID" value="XM_068283255.1"/>
</dbReference>
<evidence type="ECO:0000313" key="1">
    <source>
        <dbReference type="EMBL" id="AOW06635.1"/>
    </source>
</evidence>
<dbReference type="GeneID" id="94583845"/>
<gene>
    <name evidence="1" type="ORF">YALI1_F06198g</name>
</gene>
<name>A0A1D8NLX6_YARLL</name>
<dbReference type="AlphaFoldDB" id="A0A1D8NLX6"/>
<dbReference type="VEuPathDB" id="FungiDB:YALI1_F06198g"/>
<evidence type="ECO:0000313" key="2">
    <source>
        <dbReference type="Proteomes" id="UP000182444"/>
    </source>
</evidence>
<organism evidence="1 2">
    <name type="scientific">Yarrowia lipolytica</name>
    <name type="common">Candida lipolytica</name>
    <dbReference type="NCBI Taxonomy" id="4952"/>
    <lineage>
        <taxon>Eukaryota</taxon>
        <taxon>Fungi</taxon>
        <taxon>Dikarya</taxon>
        <taxon>Ascomycota</taxon>
        <taxon>Saccharomycotina</taxon>
        <taxon>Dipodascomycetes</taxon>
        <taxon>Dipodascales</taxon>
        <taxon>Dipodascales incertae sedis</taxon>
        <taxon>Yarrowia</taxon>
    </lineage>
</organism>
<dbReference type="EMBL" id="CP017558">
    <property type="protein sequence ID" value="AOW06635.1"/>
    <property type="molecule type" value="Genomic_DNA"/>
</dbReference>
<reference evidence="1 2" key="1">
    <citation type="journal article" date="2016" name="PLoS ONE">
        <title>Sequence Assembly of Yarrowia lipolytica Strain W29/CLIB89 Shows Transposable Element Diversity.</title>
        <authorList>
            <person name="Magnan C."/>
            <person name="Yu J."/>
            <person name="Chang I."/>
            <person name="Jahn E."/>
            <person name="Kanomata Y."/>
            <person name="Wu J."/>
            <person name="Zeller M."/>
            <person name="Oakes M."/>
            <person name="Baldi P."/>
            <person name="Sandmeyer S."/>
        </authorList>
    </citation>
    <scope>NUCLEOTIDE SEQUENCE [LARGE SCALE GENOMIC DNA]</scope>
    <source>
        <strain evidence="2">CLIB89(W29)</strain>
    </source>
</reference>